<feature type="domain" description="Ig-like" evidence="9">
    <location>
        <begin position="1438"/>
        <end position="1505"/>
    </location>
</feature>
<name>A0A2G9UXD2_TELCI</name>
<evidence type="ECO:0000313" key="11">
    <source>
        <dbReference type="Proteomes" id="UP000230423"/>
    </source>
</evidence>
<dbReference type="FunFam" id="2.60.40.10:FF:002364">
    <property type="entry name" value="Protein CBG19196"/>
    <property type="match status" value="1"/>
</dbReference>
<dbReference type="EMBL" id="KZ345204">
    <property type="protein sequence ID" value="PIO74905.1"/>
    <property type="molecule type" value="Genomic_DNA"/>
</dbReference>
<dbReference type="OrthoDB" id="114660at2759"/>
<dbReference type="Pfam" id="PF25101">
    <property type="entry name" value="Spectrin_7"/>
    <property type="match status" value="1"/>
</dbReference>
<keyword evidence="5" id="KW-1015">Disulfide bond</keyword>
<dbReference type="PANTHER" id="PTHR47633:SF15">
    <property type="entry name" value="IG-LIKE DOMAIN-CONTAINING PROTEIN"/>
    <property type="match status" value="1"/>
</dbReference>
<reference evidence="10 11" key="1">
    <citation type="submission" date="2015-09" db="EMBL/GenBank/DDBJ databases">
        <title>Draft genome of the parasitic nematode Teladorsagia circumcincta isolate WARC Sus (inbred).</title>
        <authorList>
            <person name="Mitreva M."/>
        </authorList>
    </citation>
    <scope>NUCLEOTIDE SEQUENCE [LARGE SCALE GENOMIC DNA]</scope>
    <source>
        <strain evidence="10 11">S</strain>
    </source>
</reference>
<dbReference type="InterPro" id="IPR013098">
    <property type="entry name" value="Ig_I-set"/>
</dbReference>
<feature type="domain" description="Ig-like" evidence="9">
    <location>
        <begin position="291"/>
        <end position="379"/>
    </location>
</feature>
<dbReference type="InterPro" id="IPR003599">
    <property type="entry name" value="Ig_sub"/>
</dbReference>
<dbReference type="SUPFAM" id="SSF48726">
    <property type="entry name" value="Immunoglobulin"/>
    <property type="match status" value="6"/>
</dbReference>
<comment type="similarity">
    <text evidence="2">Belongs to the protein kinase superfamily. CAMK Ser/Thr protein kinase family.</text>
</comment>
<dbReference type="Gene3D" id="2.60.40.10">
    <property type="entry name" value="Immunoglobulins"/>
    <property type="match status" value="6"/>
</dbReference>
<gene>
    <name evidence="10" type="ORF">TELCIR_03069</name>
</gene>
<evidence type="ECO:0000256" key="7">
    <source>
        <dbReference type="SAM" id="Coils"/>
    </source>
</evidence>
<evidence type="ECO:0000256" key="1">
    <source>
        <dbReference type="ARBA" id="ARBA00004161"/>
    </source>
</evidence>
<evidence type="ECO:0000256" key="4">
    <source>
        <dbReference type="ARBA" id="ARBA00022737"/>
    </source>
</evidence>
<keyword evidence="11" id="KW-1185">Reference proteome</keyword>
<evidence type="ECO:0000256" key="8">
    <source>
        <dbReference type="SAM" id="MobiDB-lite"/>
    </source>
</evidence>
<accession>A0A2G9UXD2</accession>
<feature type="coiled-coil region" evidence="7">
    <location>
        <begin position="910"/>
        <end position="941"/>
    </location>
</feature>
<dbReference type="InterPro" id="IPR058157">
    <property type="entry name" value="Spectrin_met"/>
</dbReference>
<feature type="coiled-coil region" evidence="7">
    <location>
        <begin position="214"/>
        <end position="278"/>
    </location>
</feature>
<protein>
    <submittedName>
        <fullName evidence="10">Immunoglobulin I-set domain protein</fullName>
    </submittedName>
</protein>
<keyword evidence="6" id="KW-0393">Immunoglobulin domain</keyword>
<dbReference type="SMART" id="SM00409">
    <property type="entry name" value="IG"/>
    <property type="match status" value="4"/>
</dbReference>
<organism evidence="10 11">
    <name type="scientific">Teladorsagia circumcincta</name>
    <name type="common">Brown stomach worm</name>
    <name type="synonym">Ostertagia circumcincta</name>
    <dbReference type="NCBI Taxonomy" id="45464"/>
    <lineage>
        <taxon>Eukaryota</taxon>
        <taxon>Metazoa</taxon>
        <taxon>Ecdysozoa</taxon>
        <taxon>Nematoda</taxon>
        <taxon>Chromadorea</taxon>
        <taxon>Rhabditida</taxon>
        <taxon>Rhabditina</taxon>
        <taxon>Rhabditomorpha</taxon>
        <taxon>Strongyloidea</taxon>
        <taxon>Trichostrongylidae</taxon>
        <taxon>Teladorsagia</taxon>
    </lineage>
</organism>
<evidence type="ECO:0000256" key="6">
    <source>
        <dbReference type="ARBA" id="ARBA00023319"/>
    </source>
</evidence>
<keyword evidence="4" id="KW-0677">Repeat</keyword>
<dbReference type="FunFam" id="2.60.40.10:FF:000425">
    <property type="entry name" value="Myosin light chain kinase"/>
    <property type="match status" value="1"/>
</dbReference>
<keyword evidence="3" id="KW-0963">Cytoplasm</keyword>
<dbReference type="InterPro" id="IPR007110">
    <property type="entry name" value="Ig-like_dom"/>
</dbReference>
<comment type="subcellular location">
    <subcellularLocation>
        <location evidence="1">Cytoplasm</location>
        <location evidence="1">Myofibril</location>
        <location evidence="1">Sarcomere</location>
        <location evidence="1">A band</location>
    </subcellularLocation>
</comment>
<dbReference type="Proteomes" id="UP000230423">
    <property type="component" value="Unassembled WGS sequence"/>
</dbReference>
<dbReference type="PANTHER" id="PTHR47633">
    <property type="entry name" value="IMMUNOGLOBULIN"/>
    <property type="match status" value="1"/>
</dbReference>
<dbReference type="InterPro" id="IPR003598">
    <property type="entry name" value="Ig_sub2"/>
</dbReference>
<evidence type="ECO:0000256" key="2">
    <source>
        <dbReference type="ARBA" id="ARBA00006692"/>
    </source>
</evidence>
<dbReference type="FunFam" id="2.60.40.10:FF:000345">
    <property type="entry name" value="Muscle M-line assembly protein unc-89"/>
    <property type="match status" value="1"/>
</dbReference>
<dbReference type="GO" id="GO:0031672">
    <property type="term" value="C:A band"/>
    <property type="evidence" value="ECO:0007669"/>
    <property type="project" value="UniProtKB-SubCell"/>
</dbReference>
<dbReference type="Pfam" id="PF07679">
    <property type="entry name" value="I-set"/>
    <property type="match status" value="5"/>
</dbReference>
<dbReference type="GO" id="GO:0019899">
    <property type="term" value="F:enzyme binding"/>
    <property type="evidence" value="ECO:0007669"/>
    <property type="project" value="UniProtKB-ARBA"/>
</dbReference>
<proteinExistence type="inferred from homology"/>
<sequence length="1505" mass="169997">MGGTLNEAIDFLEAHQKYVEEVVNRDASVVSAMSKKSEMTAVERKSMQEFETHYERLKDVLENRIRIGGAFVQLHKFAKDLEASFDGITSLLDTNRDFTNERVAGQVENVFRMIEETMTQERHEVEKFVAQAESVARNDDTLDVTRSTQSARNILVDHDHRYVYLKHKWSEWQANKAEMKKKVTIIEEIEMWQEETWEIIRLLENTKVTTLQESEGLHRRVKELQQTIDQQTQKLEEARRTTKSEELTRRIDELIRRQREIKERVAQLEKKVETIYESFLEEEVVERIRAPQILTKLVDAQVDEGSRFEFVARIEGEPEPKITWLKDGIDVKSNIDYRQDFVNGVASLVIEETFIEDTATYTVRAENIGGVAESSATLTVKSRSAISSLMEEEKPRFIKQLTNVQITEGETATLDCVVIGRPEPEVVEAPTFQQTLTSTTVEEGDTAKLEVITRGEPLPEVSWTFEEQPIYQSETVKIEEFLDGTSRLIISPVTTVHTGTYTATAINEVGEVRTSATLNVIEKKTVDEHMLQEDTYEKIARPTERKEEVTRREEMRQVREAIPPPPVETTTTKRVTTEVFSAGQIHEARPPPKVETTTTEHVTTEVYNVGAYYEAIPPPEEKKKHVATTTTKAETLYTAAVQPTPQPPDVHIATATTDIVERGHAATIRRTPVPETHKATVTGAVSVENIAAIQQPPAPEAHKATLTHGVSVENIAAIQQPPAPEAHKATVTHGASVENIATIRQSPAPETYRTRVTPGASVENVAAIRETPVPELHRTRVTRGASVERVGAIRETPLPETGRASVTAASAVENVGAIRQTEPVTPHTAKKVAGVMKENVADIVIPERRPQTTAEVSQTITDESRIFHIDEHYTPEQITTTERIVTGTVAFEEGGKKEEERVSVVKEERETEEERRKRFIIEQLEEEERELLERIPKVLKEVTQTTEAEGFVQRTAEVAKPRTVETTKRVEEVVEDRRAQMMATTRPEVKTVTTTKTTEEEEARRMAASTAGGVQTVTTTKTTEDEEAMRRLAQSRIPQLTKKVTTTTTADGFVQHVHDELAQPTQVSTTTRKEDEDAVWKMGATRPVQTETTTVEERKEEDESRYRDSFIAASEGEGFWTDGAYTTSPSPPPVPRHRFLEEETYRREAIDIGRAATEPEFIRPLHKEYTVDEGGRIVLETVLMGNPRPKVRFLFNEKEIRKESTFCEILITNDTYSFVIDKARLEHAGFYKITAENTRGYTETLTMLHVRPKSLVKYPQQNGYVAPSQKVTEYKSPTEHTTVTEEFAMFEYEQRRPQKHETTRLVTPPPAKRFQSHRHEEERLEQYDIDQQQKAAGHPPHFTQTLVSAVAADGDSAKFEGIVTGWPAPTVEWTKDGMPLTRTTLPDLDISNIGGRVSLLFKKCSTVHSGKYMCTARNASGVATSSAQLVVRPKTIAPDFIRRLISEEIAEGAQLKWTVKVTGDPQPKVTWMRDGIEIPDCDEVRIIDVSYKTLFESGVINCAFL</sequence>
<dbReference type="SMART" id="SM00408">
    <property type="entry name" value="IGc2"/>
    <property type="match status" value="3"/>
</dbReference>
<keyword evidence="7" id="KW-0175">Coiled coil</keyword>
<evidence type="ECO:0000313" key="10">
    <source>
        <dbReference type="EMBL" id="PIO74905.1"/>
    </source>
</evidence>
<evidence type="ECO:0000256" key="5">
    <source>
        <dbReference type="ARBA" id="ARBA00023157"/>
    </source>
</evidence>
<dbReference type="InterPro" id="IPR036179">
    <property type="entry name" value="Ig-like_dom_sf"/>
</dbReference>
<evidence type="ECO:0000256" key="3">
    <source>
        <dbReference type="ARBA" id="ARBA00022490"/>
    </source>
</evidence>
<dbReference type="PROSITE" id="PS50835">
    <property type="entry name" value="IG_LIKE"/>
    <property type="match status" value="4"/>
</dbReference>
<feature type="domain" description="Ig-like" evidence="9">
    <location>
        <begin position="1340"/>
        <end position="1430"/>
    </location>
</feature>
<feature type="domain" description="Ig-like" evidence="9">
    <location>
        <begin position="395"/>
        <end position="519"/>
    </location>
</feature>
<dbReference type="InterPro" id="IPR013783">
    <property type="entry name" value="Ig-like_fold"/>
</dbReference>
<feature type="region of interest" description="Disordered" evidence="8">
    <location>
        <begin position="988"/>
        <end position="1014"/>
    </location>
</feature>
<evidence type="ECO:0000259" key="9">
    <source>
        <dbReference type="PROSITE" id="PS50835"/>
    </source>
</evidence>